<proteinExistence type="predicted"/>
<dbReference type="EMBL" id="FOGF01000026">
    <property type="protein sequence ID" value="SER21475.1"/>
    <property type="molecule type" value="Genomic_DNA"/>
</dbReference>
<dbReference type="PANTHER" id="PTHR36450">
    <property type="entry name" value="THIOREDOXIN"/>
    <property type="match status" value="1"/>
</dbReference>
<dbReference type="InterPro" id="IPR012336">
    <property type="entry name" value="Thioredoxin-like_fold"/>
</dbReference>
<feature type="domain" description="Thioredoxin-like fold" evidence="1">
    <location>
        <begin position="39"/>
        <end position="112"/>
    </location>
</feature>
<evidence type="ECO:0000259" key="1">
    <source>
        <dbReference type="Pfam" id="PF13192"/>
    </source>
</evidence>
<keyword evidence="3" id="KW-1185">Reference proteome</keyword>
<protein>
    <submittedName>
        <fullName evidence="2">Small redox-active disulfide protein 2</fullName>
    </submittedName>
</protein>
<gene>
    <name evidence="2" type="ORF">SAMN05421767_12611</name>
</gene>
<reference evidence="2 3" key="1">
    <citation type="submission" date="2016-10" db="EMBL/GenBank/DDBJ databases">
        <authorList>
            <person name="de Groot N.N."/>
        </authorList>
    </citation>
    <scope>NUCLEOTIDE SEQUENCE [LARGE SCALE GENOMIC DNA]</scope>
    <source>
        <strain evidence="2 3">DSM 15827</strain>
    </source>
</reference>
<organism evidence="2 3">
    <name type="scientific">Granulicatella balaenopterae</name>
    <dbReference type="NCBI Taxonomy" id="137733"/>
    <lineage>
        <taxon>Bacteria</taxon>
        <taxon>Bacillati</taxon>
        <taxon>Bacillota</taxon>
        <taxon>Bacilli</taxon>
        <taxon>Lactobacillales</taxon>
        <taxon>Carnobacteriaceae</taxon>
        <taxon>Granulicatella</taxon>
    </lineage>
</organism>
<evidence type="ECO:0000313" key="2">
    <source>
        <dbReference type="EMBL" id="SER21475.1"/>
    </source>
</evidence>
<dbReference type="STRING" id="137733.SAMN05421767_12611"/>
<dbReference type="InterPro" id="IPR005243">
    <property type="entry name" value="THIRX-like_proc"/>
</dbReference>
<dbReference type="Gene3D" id="3.40.30.10">
    <property type="entry name" value="Glutaredoxin"/>
    <property type="match status" value="1"/>
</dbReference>
<dbReference type="NCBIfam" id="TIGR00412">
    <property type="entry name" value="redox_disulf_2"/>
    <property type="match status" value="1"/>
</dbReference>
<dbReference type="RefSeq" id="WP_089746998.1">
    <property type="nucleotide sequence ID" value="NZ_FOGF01000026.1"/>
</dbReference>
<dbReference type="OrthoDB" id="9800630at2"/>
<dbReference type="AlphaFoldDB" id="A0A1H9MDD7"/>
<dbReference type="PANTHER" id="PTHR36450:SF1">
    <property type="entry name" value="THIOREDOXIN"/>
    <property type="match status" value="1"/>
</dbReference>
<dbReference type="Pfam" id="PF13192">
    <property type="entry name" value="Thioredoxin_3"/>
    <property type="match status" value="1"/>
</dbReference>
<name>A0A1H9MDD7_9LACT</name>
<dbReference type="Proteomes" id="UP000198556">
    <property type="component" value="Unassembled WGS sequence"/>
</dbReference>
<evidence type="ECO:0000313" key="3">
    <source>
        <dbReference type="Proteomes" id="UP000198556"/>
    </source>
</evidence>
<accession>A0A1H9MDD7</accession>
<sequence>MFGWFRKKKEKQVENTEKCCCQGKCQTPAPATEMNEDGIIVLGTGCPKCHELAKNVLVALRSLEIDEQVHHITDLKKIAKYGVMTTPALVIDQKVVSYGKVLTVEEAKEIIQQYR</sequence>
<dbReference type="InterPro" id="IPR036249">
    <property type="entry name" value="Thioredoxin-like_sf"/>
</dbReference>
<dbReference type="SUPFAM" id="SSF52833">
    <property type="entry name" value="Thioredoxin-like"/>
    <property type="match status" value="1"/>
</dbReference>